<evidence type="ECO:0000256" key="4">
    <source>
        <dbReference type="ARBA" id="ARBA00022692"/>
    </source>
</evidence>
<dbReference type="EMBL" id="JAJOMB010000002">
    <property type="protein sequence ID" value="MCD5309972.1"/>
    <property type="molecule type" value="Genomic_DNA"/>
</dbReference>
<feature type="transmembrane region" description="Helical" evidence="9">
    <location>
        <begin position="98"/>
        <end position="117"/>
    </location>
</feature>
<feature type="transmembrane region" description="Helical" evidence="9">
    <location>
        <begin position="215"/>
        <end position="238"/>
    </location>
</feature>
<dbReference type="PANTHER" id="PTHR23028">
    <property type="entry name" value="ACETYLTRANSFERASE"/>
    <property type="match status" value="1"/>
</dbReference>
<feature type="transmembrane region" description="Helical" evidence="9">
    <location>
        <begin position="250"/>
        <end position="267"/>
    </location>
</feature>
<feature type="transmembrane region" description="Helical" evidence="9">
    <location>
        <begin position="313"/>
        <end position="330"/>
    </location>
</feature>
<keyword evidence="7 12" id="KW-0012">Acyltransferase</keyword>
<evidence type="ECO:0000259" key="11">
    <source>
        <dbReference type="Pfam" id="PF19040"/>
    </source>
</evidence>
<feature type="domain" description="Acyltransferase 3" evidence="10">
    <location>
        <begin position="31"/>
        <end position="354"/>
    </location>
</feature>
<protein>
    <submittedName>
        <fullName evidence="12">Acyltransferase</fullName>
    </submittedName>
</protein>
<dbReference type="Proteomes" id="UP001138997">
    <property type="component" value="Unassembled WGS sequence"/>
</dbReference>
<keyword evidence="3" id="KW-0808">Transferase</keyword>
<reference evidence="12" key="1">
    <citation type="submission" date="2021-11" db="EMBL/GenBank/DDBJ databases">
        <title>Streptomyces corallinus and Kineosporia corallina sp. nov., two new coral-derived marine actinobacteria.</title>
        <authorList>
            <person name="Buangrab K."/>
            <person name="Sutthacheep M."/>
            <person name="Yeemin T."/>
            <person name="Harunari E."/>
            <person name="Igarashi Y."/>
            <person name="Sripreechasak P."/>
            <person name="Kanchanasin P."/>
            <person name="Tanasupawat S."/>
            <person name="Phongsopitanun W."/>
        </authorList>
    </citation>
    <scope>NUCLEOTIDE SEQUENCE</scope>
    <source>
        <strain evidence="12">JCM 31032</strain>
    </source>
</reference>
<evidence type="ECO:0000256" key="1">
    <source>
        <dbReference type="ARBA" id="ARBA00004651"/>
    </source>
</evidence>
<keyword evidence="4 9" id="KW-0812">Transmembrane</keyword>
<dbReference type="InterPro" id="IPR050879">
    <property type="entry name" value="Acyltransferase_3"/>
</dbReference>
<dbReference type="PANTHER" id="PTHR23028:SF53">
    <property type="entry name" value="ACYL_TRANSF_3 DOMAIN-CONTAINING PROTEIN"/>
    <property type="match status" value="1"/>
</dbReference>
<proteinExistence type="predicted"/>
<accession>A0A9X1SRT7</accession>
<dbReference type="Pfam" id="PF19040">
    <property type="entry name" value="SGNH"/>
    <property type="match status" value="1"/>
</dbReference>
<dbReference type="InterPro" id="IPR036514">
    <property type="entry name" value="SGNH_hydro_sf"/>
</dbReference>
<feature type="compositionally biased region" description="Basic and acidic residues" evidence="8">
    <location>
        <begin position="15"/>
        <end position="25"/>
    </location>
</feature>
<keyword evidence="5 9" id="KW-1133">Transmembrane helix</keyword>
<keyword evidence="13" id="KW-1185">Reference proteome</keyword>
<feature type="transmembrane region" description="Helical" evidence="9">
    <location>
        <begin position="169"/>
        <end position="185"/>
    </location>
</feature>
<evidence type="ECO:0000256" key="7">
    <source>
        <dbReference type="ARBA" id="ARBA00023315"/>
    </source>
</evidence>
<evidence type="ECO:0000256" key="8">
    <source>
        <dbReference type="SAM" id="MobiDB-lite"/>
    </source>
</evidence>
<comment type="caution">
    <text evidence="12">The sequence shown here is derived from an EMBL/GenBank/DDBJ whole genome shotgun (WGS) entry which is preliminary data.</text>
</comment>
<dbReference type="AlphaFoldDB" id="A0A9X1SRT7"/>
<evidence type="ECO:0000313" key="13">
    <source>
        <dbReference type="Proteomes" id="UP001138997"/>
    </source>
</evidence>
<evidence type="ECO:0000256" key="2">
    <source>
        <dbReference type="ARBA" id="ARBA00022475"/>
    </source>
</evidence>
<evidence type="ECO:0000256" key="6">
    <source>
        <dbReference type="ARBA" id="ARBA00023136"/>
    </source>
</evidence>
<evidence type="ECO:0000256" key="5">
    <source>
        <dbReference type="ARBA" id="ARBA00022989"/>
    </source>
</evidence>
<dbReference type="RefSeq" id="WP_231438901.1">
    <property type="nucleotide sequence ID" value="NZ_JAJOMB010000002.1"/>
</dbReference>
<name>A0A9X1SRT7_9ACTN</name>
<feature type="region of interest" description="Disordered" evidence="8">
    <location>
        <begin position="1"/>
        <end position="25"/>
    </location>
</feature>
<evidence type="ECO:0000256" key="3">
    <source>
        <dbReference type="ARBA" id="ARBA00022679"/>
    </source>
</evidence>
<sequence>MPLASTVLGTTLSPEKIDPHPRTARPEFRPDIEGLRAVAIILVVLYHCGINAFSGGYIGVDVFFVISGFLITGHLAREVEATGRLHIGRFYARRAMRLLPAATVTIVATLLAAWWWLPSVRLKDIATDGLAATGYVLNYRLAANGTEYSGEGNLASPLQHFWSLGVEEQFYLVIPLLLVATAVLLRRKAIFIGVTALITAASFAWSVASTGSNGVWAYFGAPTRAWELGVGALLALALPYAPRLPDALASLLRLGGLAAIVAAAVMFDDRTSFPGYHAALPVFGAFAVIAAGKATSGRLLSHGVMKAIGARSYSWYLWHWPVLLIAPFVMDEKFGIGQNLAAAGFAYLLAVLSFAMIERPLHELGREREGWGRNALTGVGLMAAAVVFSLLVPVFPDRTPTGTVTAGSLKLTGNATAREKQLEKKLNAAMENDELPKNLTPSLKKASQDLPPVYYNGCHRELDGVTAPKSCEAFGDAKGKKQVVLIGDSHAAQWWPAMDQIAQERKWRLASFTKSACTAADVTIYLELVKRNYNECIEWRKNMIARIQQLKPALVVMSANADGGEALNGEGSQDERWVEGWRRSAEAIQKSGAKVVYLDDSAWPAVNVPECLSTKPTEISECAATERQATTAPERRQMIKDMFQDIGGTVVDPMPWFCASKGCPAVVGNVLVYHDDSHVTQAYTRTLAPILAERLKLK</sequence>
<dbReference type="InterPro" id="IPR043968">
    <property type="entry name" value="SGNH"/>
</dbReference>
<dbReference type="InterPro" id="IPR002656">
    <property type="entry name" value="Acyl_transf_3_dom"/>
</dbReference>
<organism evidence="12 13">
    <name type="scientific">Kineosporia babensis</name>
    <dbReference type="NCBI Taxonomy" id="499548"/>
    <lineage>
        <taxon>Bacteria</taxon>
        <taxon>Bacillati</taxon>
        <taxon>Actinomycetota</taxon>
        <taxon>Actinomycetes</taxon>
        <taxon>Kineosporiales</taxon>
        <taxon>Kineosporiaceae</taxon>
        <taxon>Kineosporia</taxon>
    </lineage>
</organism>
<feature type="transmembrane region" description="Helical" evidence="9">
    <location>
        <begin position="58"/>
        <end position="77"/>
    </location>
</feature>
<evidence type="ECO:0000313" key="12">
    <source>
        <dbReference type="EMBL" id="MCD5309972.1"/>
    </source>
</evidence>
<gene>
    <name evidence="12" type="ORF">LR394_03635</name>
</gene>
<feature type="domain" description="SGNH" evidence="11">
    <location>
        <begin position="458"/>
        <end position="692"/>
    </location>
</feature>
<evidence type="ECO:0000256" key="9">
    <source>
        <dbReference type="SAM" id="Phobius"/>
    </source>
</evidence>
<dbReference type="SUPFAM" id="SSF52266">
    <property type="entry name" value="SGNH hydrolase"/>
    <property type="match status" value="1"/>
</dbReference>
<feature type="transmembrane region" description="Helical" evidence="9">
    <location>
        <begin position="190"/>
        <end position="209"/>
    </location>
</feature>
<dbReference type="Pfam" id="PF01757">
    <property type="entry name" value="Acyl_transf_3"/>
    <property type="match status" value="1"/>
</dbReference>
<dbReference type="GO" id="GO:0009103">
    <property type="term" value="P:lipopolysaccharide biosynthetic process"/>
    <property type="evidence" value="ECO:0007669"/>
    <property type="project" value="TreeGrafter"/>
</dbReference>
<dbReference type="Gene3D" id="3.40.50.1110">
    <property type="entry name" value="SGNH hydrolase"/>
    <property type="match status" value="1"/>
</dbReference>
<keyword evidence="2" id="KW-1003">Cell membrane</keyword>
<feature type="transmembrane region" description="Helical" evidence="9">
    <location>
        <begin position="336"/>
        <end position="355"/>
    </location>
</feature>
<dbReference type="GO" id="GO:0016747">
    <property type="term" value="F:acyltransferase activity, transferring groups other than amino-acyl groups"/>
    <property type="evidence" value="ECO:0007669"/>
    <property type="project" value="InterPro"/>
</dbReference>
<feature type="transmembrane region" description="Helical" evidence="9">
    <location>
        <begin position="273"/>
        <end position="292"/>
    </location>
</feature>
<dbReference type="GO" id="GO:0005886">
    <property type="term" value="C:plasma membrane"/>
    <property type="evidence" value="ECO:0007669"/>
    <property type="project" value="UniProtKB-SubCell"/>
</dbReference>
<comment type="subcellular location">
    <subcellularLocation>
        <location evidence="1">Cell membrane</location>
        <topology evidence="1">Multi-pass membrane protein</topology>
    </subcellularLocation>
</comment>
<feature type="transmembrane region" description="Helical" evidence="9">
    <location>
        <begin position="375"/>
        <end position="395"/>
    </location>
</feature>
<evidence type="ECO:0000259" key="10">
    <source>
        <dbReference type="Pfam" id="PF01757"/>
    </source>
</evidence>
<keyword evidence="6 9" id="KW-0472">Membrane</keyword>